<sequence length="68" mass="7572">MNGQEMIRHFFESEAKQDIQAMAAVMADDIVYETPFGLAGVPDRVQGKETLAQMLDQFIGKENGMYAS</sequence>
<reference evidence="2" key="1">
    <citation type="submission" date="2023-07" db="EMBL/GenBank/DDBJ databases">
        <authorList>
            <person name="Aktuganov G."/>
            <person name="Boyko T."/>
            <person name="Delegan Y."/>
            <person name="Galimzianova N."/>
            <person name="Gilvanova E."/>
            <person name="Korobov V."/>
            <person name="Kuzmina L."/>
            <person name="Melentiev A."/>
            <person name="Milman P."/>
            <person name="Ryabova A."/>
            <person name="Stupak E."/>
            <person name="Yasakov T."/>
            <person name="Zharikova N."/>
            <person name="Zhurenko E."/>
        </authorList>
    </citation>
    <scope>NUCLEOTIDE SEQUENCE</scope>
    <source>
        <strain evidence="2">IB-739</strain>
    </source>
</reference>
<accession>A0ABT8V982</accession>
<keyword evidence="3" id="KW-1185">Reference proteome</keyword>
<dbReference type="Gene3D" id="3.10.450.50">
    <property type="match status" value="1"/>
</dbReference>
<protein>
    <submittedName>
        <fullName evidence="2">Nuclear transport factor 2 family protein</fullName>
    </submittedName>
</protein>
<dbReference type="Proteomes" id="UP001168883">
    <property type="component" value="Unassembled WGS sequence"/>
</dbReference>
<name>A0ABT8V982_9BACL</name>
<organism evidence="2 3">
    <name type="scientific">Paenibacillus ehimensis</name>
    <dbReference type="NCBI Taxonomy" id="79264"/>
    <lineage>
        <taxon>Bacteria</taxon>
        <taxon>Bacillati</taxon>
        <taxon>Bacillota</taxon>
        <taxon>Bacilli</taxon>
        <taxon>Bacillales</taxon>
        <taxon>Paenibacillaceae</taxon>
        <taxon>Paenibacillus</taxon>
    </lineage>
</organism>
<feature type="domain" description="SnoaL-like" evidence="1">
    <location>
        <begin position="7"/>
        <end position="60"/>
    </location>
</feature>
<evidence type="ECO:0000313" key="2">
    <source>
        <dbReference type="EMBL" id="MDO3676850.1"/>
    </source>
</evidence>
<dbReference type="RefSeq" id="WP_302877876.1">
    <property type="nucleotide sequence ID" value="NZ_JAUMKJ010000007.1"/>
</dbReference>
<proteinExistence type="predicted"/>
<evidence type="ECO:0000259" key="1">
    <source>
        <dbReference type="Pfam" id="PF12680"/>
    </source>
</evidence>
<comment type="caution">
    <text evidence="2">The sequence shown here is derived from an EMBL/GenBank/DDBJ whole genome shotgun (WGS) entry which is preliminary data.</text>
</comment>
<dbReference type="EMBL" id="JAUMKJ010000007">
    <property type="protein sequence ID" value="MDO3676850.1"/>
    <property type="molecule type" value="Genomic_DNA"/>
</dbReference>
<dbReference type="SUPFAM" id="SSF54427">
    <property type="entry name" value="NTF2-like"/>
    <property type="match status" value="1"/>
</dbReference>
<dbReference type="Pfam" id="PF12680">
    <property type="entry name" value="SnoaL_2"/>
    <property type="match status" value="1"/>
</dbReference>
<dbReference type="InterPro" id="IPR037401">
    <property type="entry name" value="SnoaL-like"/>
</dbReference>
<dbReference type="InterPro" id="IPR032710">
    <property type="entry name" value="NTF2-like_dom_sf"/>
</dbReference>
<evidence type="ECO:0000313" key="3">
    <source>
        <dbReference type="Proteomes" id="UP001168883"/>
    </source>
</evidence>
<gene>
    <name evidence="2" type="ORF">Q3C12_07525</name>
</gene>